<evidence type="ECO:0000256" key="14">
    <source>
        <dbReference type="ARBA" id="ARBA00023157"/>
    </source>
</evidence>
<protein>
    <recommendedName>
        <fullName evidence="2">non-specific serine/threonine protein kinase</fullName>
        <ecNumber evidence="2">2.7.11.1</ecNumber>
    </recommendedName>
</protein>
<dbReference type="InterPro" id="IPR001245">
    <property type="entry name" value="Ser-Thr/Tyr_kinase_cat_dom"/>
</dbReference>
<comment type="catalytic activity">
    <reaction evidence="17">
        <text>L-seryl-[protein] + ATP = O-phospho-L-seryl-[protein] + ADP + H(+)</text>
        <dbReference type="Rhea" id="RHEA:17989"/>
        <dbReference type="Rhea" id="RHEA-COMP:9863"/>
        <dbReference type="Rhea" id="RHEA-COMP:11604"/>
        <dbReference type="ChEBI" id="CHEBI:15378"/>
        <dbReference type="ChEBI" id="CHEBI:29999"/>
        <dbReference type="ChEBI" id="CHEBI:30616"/>
        <dbReference type="ChEBI" id="CHEBI:83421"/>
        <dbReference type="ChEBI" id="CHEBI:456216"/>
        <dbReference type="EC" id="2.7.11.1"/>
    </reaction>
</comment>
<feature type="domain" description="Protein kinase" evidence="19">
    <location>
        <begin position="186"/>
        <end position="472"/>
    </location>
</feature>
<evidence type="ECO:0000256" key="7">
    <source>
        <dbReference type="ARBA" id="ARBA00022729"/>
    </source>
</evidence>
<keyword evidence="14" id="KW-1015">Disulfide bond</keyword>
<accession>A0AAD8WAG9</accession>
<dbReference type="AlphaFoldDB" id="A0AAD8WAG9"/>
<dbReference type="PANTHER" id="PTHR27002">
    <property type="entry name" value="RECEPTOR-LIKE SERINE/THREONINE-PROTEIN KINASE SD1-8"/>
    <property type="match status" value="1"/>
</dbReference>
<evidence type="ECO:0000256" key="3">
    <source>
        <dbReference type="ARBA" id="ARBA00022527"/>
    </source>
</evidence>
<evidence type="ECO:0000256" key="18">
    <source>
        <dbReference type="SAM" id="Phobius"/>
    </source>
</evidence>
<dbReference type="PANTHER" id="PTHR27002:SF926">
    <property type="entry name" value="OS07G0535800 PROTEIN"/>
    <property type="match status" value="1"/>
</dbReference>
<dbReference type="Proteomes" id="UP001231189">
    <property type="component" value="Unassembled WGS sequence"/>
</dbReference>
<evidence type="ECO:0000256" key="16">
    <source>
        <dbReference type="ARBA" id="ARBA00047899"/>
    </source>
</evidence>
<keyword evidence="9" id="KW-0547">Nucleotide-binding</keyword>
<keyword evidence="8" id="KW-0677">Repeat</keyword>
<evidence type="ECO:0000256" key="2">
    <source>
        <dbReference type="ARBA" id="ARBA00012513"/>
    </source>
</evidence>
<keyword evidence="12 18" id="KW-1133">Transmembrane helix</keyword>
<dbReference type="InterPro" id="IPR011009">
    <property type="entry name" value="Kinase-like_dom_sf"/>
</dbReference>
<dbReference type="FunFam" id="3.80.10.10:FF:000041">
    <property type="entry name" value="LRR receptor-like serine/threonine-protein kinase ERECTA"/>
    <property type="match status" value="1"/>
</dbReference>
<keyword evidence="7" id="KW-0732">Signal</keyword>
<evidence type="ECO:0000256" key="9">
    <source>
        <dbReference type="ARBA" id="ARBA00022741"/>
    </source>
</evidence>
<evidence type="ECO:0000256" key="13">
    <source>
        <dbReference type="ARBA" id="ARBA00023136"/>
    </source>
</evidence>
<evidence type="ECO:0000313" key="20">
    <source>
        <dbReference type="EMBL" id="KAK1648230.1"/>
    </source>
</evidence>
<dbReference type="PROSITE" id="PS50011">
    <property type="entry name" value="PROTEIN_KINASE_DOM"/>
    <property type="match status" value="1"/>
</dbReference>
<dbReference type="SUPFAM" id="SSF52058">
    <property type="entry name" value="L domain-like"/>
    <property type="match status" value="1"/>
</dbReference>
<dbReference type="PROSITE" id="PS00108">
    <property type="entry name" value="PROTEIN_KINASE_ST"/>
    <property type="match status" value="1"/>
</dbReference>
<keyword evidence="10" id="KW-0418">Kinase</keyword>
<dbReference type="Gene3D" id="3.80.10.10">
    <property type="entry name" value="Ribonuclease Inhibitor"/>
    <property type="match status" value="1"/>
</dbReference>
<keyword evidence="6 18" id="KW-0812">Transmembrane</keyword>
<dbReference type="GO" id="GO:0005886">
    <property type="term" value="C:plasma membrane"/>
    <property type="evidence" value="ECO:0007669"/>
    <property type="project" value="TreeGrafter"/>
</dbReference>
<dbReference type="GO" id="GO:0004674">
    <property type="term" value="F:protein serine/threonine kinase activity"/>
    <property type="evidence" value="ECO:0007669"/>
    <property type="project" value="UniProtKB-KW"/>
</dbReference>
<dbReference type="Gene3D" id="3.30.200.20">
    <property type="entry name" value="Phosphorylase Kinase, domain 1"/>
    <property type="match status" value="1"/>
</dbReference>
<reference evidence="20" key="1">
    <citation type="submission" date="2023-07" db="EMBL/GenBank/DDBJ databases">
        <title>A chromosome-level genome assembly of Lolium multiflorum.</title>
        <authorList>
            <person name="Chen Y."/>
            <person name="Copetti D."/>
            <person name="Kolliker R."/>
            <person name="Studer B."/>
        </authorList>
    </citation>
    <scope>NUCLEOTIDE SEQUENCE</scope>
    <source>
        <strain evidence="20">02402/16</strain>
        <tissue evidence="20">Leaf</tissue>
    </source>
</reference>
<keyword evidence="21" id="KW-1185">Reference proteome</keyword>
<keyword evidence="3" id="KW-0723">Serine/threonine-protein kinase</keyword>
<keyword evidence="5" id="KW-0808">Transferase</keyword>
<keyword evidence="4" id="KW-0433">Leucine-rich repeat</keyword>
<dbReference type="InterPro" id="IPR008271">
    <property type="entry name" value="Ser/Thr_kinase_AS"/>
</dbReference>
<organism evidence="20 21">
    <name type="scientific">Lolium multiflorum</name>
    <name type="common">Italian ryegrass</name>
    <name type="synonym">Lolium perenne subsp. multiflorum</name>
    <dbReference type="NCBI Taxonomy" id="4521"/>
    <lineage>
        <taxon>Eukaryota</taxon>
        <taxon>Viridiplantae</taxon>
        <taxon>Streptophyta</taxon>
        <taxon>Embryophyta</taxon>
        <taxon>Tracheophyta</taxon>
        <taxon>Spermatophyta</taxon>
        <taxon>Magnoliopsida</taxon>
        <taxon>Liliopsida</taxon>
        <taxon>Poales</taxon>
        <taxon>Poaceae</taxon>
        <taxon>BOP clade</taxon>
        <taxon>Pooideae</taxon>
        <taxon>Poodae</taxon>
        <taxon>Poeae</taxon>
        <taxon>Poeae Chloroplast Group 2 (Poeae type)</taxon>
        <taxon>Loliodinae</taxon>
        <taxon>Loliinae</taxon>
        <taxon>Lolium</taxon>
    </lineage>
</organism>
<evidence type="ECO:0000256" key="12">
    <source>
        <dbReference type="ARBA" id="ARBA00022989"/>
    </source>
</evidence>
<name>A0AAD8WAG9_LOLMU</name>
<evidence type="ECO:0000256" key="15">
    <source>
        <dbReference type="ARBA" id="ARBA00023180"/>
    </source>
</evidence>
<keyword evidence="13 18" id="KW-0472">Membrane</keyword>
<dbReference type="GO" id="GO:0005524">
    <property type="term" value="F:ATP binding"/>
    <property type="evidence" value="ECO:0007669"/>
    <property type="project" value="UniProtKB-KW"/>
</dbReference>
<evidence type="ECO:0000256" key="8">
    <source>
        <dbReference type="ARBA" id="ARBA00022737"/>
    </source>
</evidence>
<evidence type="ECO:0000313" key="21">
    <source>
        <dbReference type="Proteomes" id="UP001231189"/>
    </source>
</evidence>
<dbReference type="EMBL" id="JAUUTY010000004">
    <property type="protein sequence ID" value="KAK1648230.1"/>
    <property type="molecule type" value="Genomic_DNA"/>
</dbReference>
<dbReference type="FunFam" id="3.30.200.20:FF:000195">
    <property type="entry name" value="G-type lectin S-receptor-like serine/threonine-protein kinase"/>
    <property type="match status" value="1"/>
</dbReference>
<evidence type="ECO:0000256" key="11">
    <source>
        <dbReference type="ARBA" id="ARBA00022840"/>
    </source>
</evidence>
<keyword evidence="11" id="KW-0067">ATP-binding</keyword>
<evidence type="ECO:0000256" key="10">
    <source>
        <dbReference type="ARBA" id="ARBA00022777"/>
    </source>
</evidence>
<gene>
    <name evidence="20" type="ORF">QYE76_066035</name>
</gene>
<keyword evidence="15" id="KW-0325">Glycoprotein</keyword>
<dbReference type="SUPFAM" id="SSF56112">
    <property type="entry name" value="Protein kinase-like (PK-like)"/>
    <property type="match status" value="1"/>
</dbReference>
<dbReference type="EC" id="2.7.11.1" evidence="2"/>
<proteinExistence type="predicted"/>
<dbReference type="FunFam" id="1.10.510.10:FF:000060">
    <property type="entry name" value="G-type lectin S-receptor-like serine/threonine-protein kinase"/>
    <property type="match status" value="1"/>
</dbReference>
<comment type="subcellular location">
    <subcellularLocation>
        <location evidence="1">Membrane</location>
    </subcellularLocation>
</comment>
<comment type="caution">
    <text evidence="20">The sequence shown here is derived from an EMBL/GenBank/DDBJ whole genome shotgun (WGS) entry which is preliminary data.</text>
</comment>
<evidence type="ECO:0000256" key="6">
    <source>
        <dbReference type="ARBA" id="ARBA00022692"/>
    </source>
</evidence>
<evidence type="ECO:0000256" key="17">
    <source>
        <dbReference type="ARBA" id="ARBA00048679"/>
    </source>
</evidence>
<evidence type="ECO:0000256" key="4">
    <source>
        <dbReference type="ARBA" id="ARBA00022614"/>
    </source>
</evidence>
<dbReference type="Pfam" id="PF07714">
    <property type="entry name" value="PK_Tyr_Ser-Thr"/>
    <property type="match status" value="1"/>
</dbReference>
<comment type="catalytic activity">
    <reaction evidence="16">
        <text>L-threonyl-[protein] + ATP = O-phospho-L-threonyl-[protein] + ADP + H(+)</text>
        <dbReference type="Rhea" id="RHEA:46608"/>
        <dbReference type="Rhea" id="RHEA-COMP:11060"/>
        <dbReference type="Rhea" id="RHEA-COMP:11605"/>
        <dbReference type="ChEBI" id="CHEBI:15378"/>
        <dbReference type="ChEBI" id="CHEBI:30013"/>
        <dbReference type="ChEBI" id="CHEBI:30616"/>
        <dbReference type="ChEBI" id="CHEBI:61977"/>
        <dbReference type="ChEBI" id="CHEBI:456216"/>
        <dbReference type="EC" id="2.7.11.1"/>
    </reaction>
</comment>
<dbReference type="InterPro" id="IPR000719">
    <property type="entry name" value="Prot_kinase_dom"/>
</dbReference>
<dbReference type="InterPro" id="IPR032675">
    <property type="entry name" value="LRR_dom_sf"/>
</dbReference>
<dbReference type="SMART" id="SM00220">
    <property type="entry name" value="S_TKc"/>
    <property type="match status" value="1"/>
</dbReference>
<dbReference type="Pfam" id="PF00560">
    <property type="entry name" value="LRR_1"/>
    <property type="match status" value="3"/>
</dbReference>
<dbReference type="InterPro" id="IPR001611">
    <property type="entry name" value="Leu-rich_rpt"/>
</dbReference>
<evidence type="ECO:0000259" key="19">
    <source>
        <dbReference type="PROSITE" id="PS50011"/>
    </source>
</evidence>
<evidence type="ECO:0000256" key="1">
    <source>
        <dbReference type="ARBA" id="ARBA00004370"/>
    </source>
</evidence>
<sequence length="502" mass="56116">MRRFSVEFPLNDINLGGNRLSGKIPNVLGRLRGLQNLDLGRNELSGEIPKSLSSLTFLKDIDLSYNSLSGGIPLQLFQLAKYNFVGNHLNCSQNSTPCEGSNAKSGHKSRRWIIFIATAVPLVVAFLCFMFCFRWIRRHRKVKLSLWDISKVNERQDEELVWGIEGEKSGFTLFSLSQVLEATSNFSDENKLGQGGFGPVYKGQFPDGLEVAVKRLASHSGQGFTEFKNEIQLIANLQHRNLVRLLGCCSQGEDKMLVYEYLPNKSLDFFIFDEARKALLNWNKRLTIIEGIAQGLLYLHKHSRLRVIHRDVKAGNILLDSGMNPKISDFGLAKLSSSDDTEGNTKRVVGTYGYMAPEYASEGLFSIKSDVFSFGVLVLEIIAGKKNSGFHLHGDFFNLLGYAWQLWKEKRWLQLADASVVTDCCTLAIMRCVNIALLCVQENAADRPTTSDVVAMLSSESMSLPEPKHPAYFHVRVTKEEASTGAEPCSINNVTMTTPRGR</sequence>
<dbReference type="Gene3D" id="1.10.510.10">
    <property type="entry name" value="Transferase(Phosphotransferase) domain 1"/>
    <property type="match status" value="1"/>
</dbReference>
<feature type="transmembrane region" description="Helical" evidence="18">
    <location>
        <begin position="112"/>
        <end position="136"/>
    </location>
</feature>
<evidence type="ECO:0000256" key="5">
    <source>
        <dbReference type="ARBA" id="ARBA00022679"/>
    </source>
</evidence>